<sequence length="138" mass="15410">MHKPDAFFIYVGSSCPQKGRCASKRTVYRAVSLTPHKDFNACDISDDIALVELTQDVSSSEAMPICLPRANERLSEPTALGYGFDPDARIKRNPGLQVAKFRQYGMEGPNIFTRDPVTAICAVSERFTFGEHVLYEIF</sequence>
<proteinExistence type="predicted"/>
<reference evidence="2 3" key="1">
    <citation type="submission" date="2014-03" db="EMBL/GenBank/DDBJ databases">
        <title>Draft genome of the hookworm Oesophagostomum dentatum.</title>
        <authorList>
            <person name="Mitreva M."/>
        </authorList>
    </citation>
    <scope>NUCLEOTIDE SEQUENCE [LARGE SCALE GENOMIC DNA]</scope>
    <source>
        <strain evidence="2 3">OD-Hann</strain>
    </source>
</reference>
<feature type="domain" description="Peptidase S1" evidence="1">
    <location>
        <begin position="27"/>
        <end position="82"/>
    </location>
</feature>
<dbReference type="Gene3D" id="2.40.10.10">
    <property type="entry name" value="Trypsin-like serine proteases"/>
    <property type="match status" value="1"/>
</dbReference>
<dbReference type="AlphaFoldDB" id="A0A0B1SHT3"/>
<name>A0A0B1SHT3_OESDE</name>
<gene>
    <name evidence="2" type="ORF">OESDEN_17555</name>
</gene>
<dbReference type="InterPro" id="IPR009003">
    <property type="entry name" value="Peptidase_S1_PA"/>
</dbReference>
<dbReference type="GO" id="GO:0006508">
    <property type="term" value="P:proteolysis"/>
    <property type="evidence" value="ECO:0007669"/>
    <property type="project" value="InterPro"/>
</dbReference>
<evidence type="ECO:0000313" key="2">
    <source>
        <dbReference type="EMBL" id="KHJ82750.1"/>
    </source>
</evidence>
<keyword evidence="3" id="KW-1185">Reference proteome</keyword>
<dbReference type="OrthoDB" id="7754674at2759"/>
<protein>
    <recommendedName>
        <fullName evidence="1">Peptidase S1 domain-containing protein</fullName>
    </recommendedName>
</protein>
<dbReference type="GO" id="GO:0004252">
    <property type="term" value="F:serine-type endopeptidase activity"/>
    <property type="evidence" value="ECO:0007669"/>
    <property type="project" value="InterPro"/>
</dbReference>
<dbReference type="EMBL" id="KN577352">
    <property type="protein sequence ID" value="KHJ82750.1"/>
    <property type="molecule type" value="Genomic_DNA"/>
</dbReference>
<dbReference type="InterPro" id="IPR001254">
    <property type="entry name" value="Trypsin_dom"/>
</dbReference>
<accession>A0A0B1SHT3</accession>
<organism evidence="2 3">
    <name type="scientific">Oesophagostomum dentatum</name>
    <name type="common">Nodular worm</name>
    <dbReference type="NCBI Taxonomy" id="61180"/>
    <lineage>
        <taxon>Eukaryota</taxon>
        <taxon>Metazoa</taxon>
        <taxon>Ecdysozoa</taxon>
        <taxon>Nematoda</taxon>
        <taxon>Chromadorea</taxon>
        <taxon>Rhabditida</taxon>
        <taxon>Rhabditina</taxon>
        <taxon>Rhabditomorpha</taxon>
        <taxon>Strongyloidea</taxon>
        <taxon>Strongylidae</taxon>
        <taxon>Oesophagostomum</taxon>
    </lineage>
</organism>
<dbReference type="Pfam" id="PF00089">
    <property type="entry name" value="Trypsin"/>
    <property type="match status" value="1"/>
</dbReference>
<evidence type="ECO:0000313" key="3">
    <source>
        <dbReference type="Proteomes" id="UP000053660"/>
    </source>
</evidence>
<dbReference type="Proteomes" id="UP000053660">
    <property type="component" value="Unassembled WGS sequence"/>
</dbReference>
<dbReference type="InterPro" id="IPR043504">
    <property type="entry name" value="Peptidase_S1_PA_chymotrypsin"/>
</dbReference>
<dbReference type="SUPFAM" id="SSF50494">
    <property type="entry name" value="Trypsin-like serine proteases"/>
    <property type="match status" value="1"/>
</dbReference>
<evidence type="ECO:0000259" key="1">
    <source>
        <dbReference type="Pfam" id="PF00089"/>
    </source>
</evidence>